<dbReference type="KEGG" id="sind:110012607"/>
<dbReference type="PANTHER" id="PTHR34366:SF7">
    <property type="entry name" value="TRANSMEMBRANE PROTEIN"/>
    <property type="match status" value="1"/>
</dbReference>
<keyword evidence="3" id="KW-1185">Reference proteome</keyword>
<dbReference type="Pfam" id="PF24865">
    <property type="entry name" value="DUF7731"/>
    <property type="match status" value="1"/>
</dbReference>
<feature type="chain" id="PRO_5035459667" evidence="1">
    <location>
        <begin position="41"/>
        <end position="173"/>
    </location>
</feature>
<feature type="signal peptide" evidence="1">
    <location>
        <begin position="1"/>
        <end position="40"/>
    </location>
</feature>
<evidence type="ECO:0000313" key="3">
    <source>
        <dbReference type="Proteomes" id="UP000504604"/>
    </source>
</evidence>
<dbReference type="OrthoDB" id="1666452at2759"/>
<dbReference type="PANTHER" id="PTHR34366">
    <property type="entry name" value="OS07G0289901 PROTEIN-RELATED"/>
    <property type="match status" value="1"/>
</dbReference>
<evidence type="ECO:0000259" key="2">
    <source>
        <dbReference type="Pfam" id="PF24865"/>
    </source>
</evidence>
<dbReference type="AlphaFoldDB" id="A0A8M8V8F8"/>
<sequence>MLYQYWVPEMERHRRRSSHHVATFLPLFLTIFLLLPSAQAENKTDPTANQNLSPIQGWRSAEYCLQNTSRSCPEKYWLTDSGWLNVSYDDGVGFCAAGGCADHTRAVLLCIHHVKREYWFRNHASVKDLNETINRGCAQGFTGASLTSSGYRSNSAPIFGALSAAALMFIAFF</sequence>
<evidence type="ECO:0000256" key="1">
    <source>
        <dbReference type="SAM" id="SignalP"/>
    </source>
</evidence>
<proteinExistence type="predicted"/>
<gene>
    <name evidence="4" type="primary">LOC110012607</name>
</gene>
<evidence type="ECO:0000313" key="4">
    <source>
        <dbReference type="RefSeq" id="XP_020552599.1"/>
    </source>
</evidence>
<dbReference type="GeneID" id="110012607"/>
<dbReference type="RefSeq" id="XP_020552599.1">
    <property type="nucleotide sequence ID" value="XM_020696940.1"/>
</dbReference>
<protein>
    <submittedName>
        <fullName evidence="4">Uncharacterized protein LOC110012607</fullName>
    </submittedName>
</protein>
<name>A0A8M8V8F8_SESIN</name>
<feature type="domain" description="DUF7731" evidence="2">
    <location>
        <begin position="55"/>
        <end position="142"/>
    </location>
</feature>
<accession>A0A8M8V8F8</accession>
<keyword evidence="1" id="KW-0732">Signal</keyword>
<reference evidence="4" key="1">
    <citation type="submission" date="2025-08" db="UniProtKB">
        <authorList>
            <consortium name="RefSeq"/>
        </authorList>
    </citation>
    <scope>IDENTIFICATION</scope>
</reference>
<dbReference type="Proteomes" id="UP000504604">
    <property type="component" value="Linkage group LG9"/>
</dbReference>
<dbReference type="InterPro" id="IPR056633">
    <property type="entry name" value="DUF7731"/>
</dbReference>
<dbReference type="Gramene" id="SIN_1024383.t">
    <property type="protein sequence ID" value="SIN_1024383.t"/>
    <property type="gene ID" value="SIN_1024383"/>
</dbReference>
<organism evidence="3 4">
    <name type="scientific">Sesamum indicum</name>
    <name type="common">Oriental sesame</name>
    <name type="synonym">Sesamum orientale</name>
    <dbReference type="NCBI Taxonomy" id="4182"/>
    <lineage>
        <taxon>Eukaryota</taxon>
        <taxon>Viridiplantae</taxon>
        <taxon>Streptophyta</taxon>
        <taxon>Embryophyta</taxon>
        <taxon>Tracheophyta</taxon>
        <taxon>Spermatophyta</taxon>
        <taxon>Magnoliopsida</taxon>
        <taxon>eudicotyledons</taxon>
        <taxon>Gunneridae</taxon>
        <taxon>Pentapetalae</taxon>
        <taxon>asterids</taxon>
        <taxon>lamiids</taxon>
        <taxon>Lamiales</taxon>
        <taxon>Pedaliaceae</taxon>
        <taxon>Sesamum</taxon>
    </lineage>
</organism>